<dbReference type="OrthoDB" id="1279at2"/>
<dbReference type="STRING" id="1123349.SAMN02744037_00607"/>
<dbReference type="Proteomes" id="UP000242497">
    <property type="component" value="Unassembled WGS sequence"/>
</dbReference>
<evidence type="ECO:0000313" key="3">
    <source>
        <dbReference type="EMBL" id="SHJ68647.1"/>
    </source>
</evidence>
<name>A0A1M6LBM9_9FIRM</name>
<evidence type="ECO:0000313" key="4">
    <source>
        <dbReference type="Proteomes" id="UP000242497"/>
    </source>
</evidence>
<keyword evidence="1" id="KW-0175">Coiled coil</keyword>
<organism evidence="3 4">
    <name type="scientific">Tepidibacter formicigenes DSM 15518</name>
    <dbReference type="NCBI Taxonomy" id="1123349"/>
    <lineage>
        <taxon>Bacteria</taxon>
        <taxon>Bacillati</taxon>
        <taxon>Bacillota</taxon>
        <taxon>Clostridia</taxon>
        <taxon>Peptostreptococcales</taxon>
        <taxon>Peptostreptococcaceae</taxon>
        <taxon>Tepidibacter</taxon>
    </lineage>
</organism>
<proteinExistence type="predicted"/>
<dbReference type="RefSeq" id="WP_072887166.1">
    <property type="nucleotide sequence ID" value="NZ_FRAE01000010.1"/>
</dbReference>
<dbReference type="PANTHER" id="PTHR38032:SF1">
    <property type="entry name" value="RNA-BINDING PROTEIN KHPB N-TERMINAL DOMAIN-CONTAINING PROTEIN"/>
    <property type="match status" value="1"/>
</dbReference>
<dbReference type="AlphaFoldDB" id="A0A1M6LBM9"/>
<gene>
    <name evidence="3" type="ORF">SAMN02744037_00607</name>
</gene>
<dbReference type="PANTHER" id="PTHR38032">
    <property type="entry name" value="POLYMERASE-RELATED"/>
    <property type="match status" value="1"/>
</dbReference>
<accession>A0A1M6LBM9</accession>
<keyword evidence="4" id="KW-1185">Reference proteome</keyword>
<reference evidence="4" key="1">
    <citation type="submission" date="2016-11" db="EMBL/GenBank/DDBJ databases">
        <authorList>
            <person name="Varghese N."/>
            <person name="Submissions S."/>
        </authorList>
    </citation>
    <scope>NUCLEOTIDE SEQUENCE [LARGE SCALE GENOMIC DNA]</scope>
    <source>
        <strain evidence="4">DSM 15518</strain>
    </source>
</reference>
<protein>
    <recommendedName>
        <fullName evidence="2">Flagellar Assembly Protein A N-terminal region domain-containing protein</fullName>
    </recommendedName>
</protein>
<dbReference type="InterPro" id="IPR005646">
    <property type="entry name" value="FapA"/>
</dbReference>
<feature type="domain" description="Flagellar Assembly Protein A N-terminal region" evidence="2">
    <location>
        <begin position="71"/>
        <end position="243"/>
    </location>
</feature>
<dbReference type="EMBL" id="FRAE01000010">
    <property type="protein sequence ID" value="SHJ68647.1"/>
    <property type="molecule type" value="Genomic_DNA"/>
</dbReference>
<dbReference type="Pfam" id="PF20250">
    <property type="entry name" value="FapA_N"/>
    <property type="match status" value="1"/>
</dbReference>
<dbReference type="Pfam" id="PF03961">
    <property type="entry name" value="FapA"/>
    <property type="match status" value="1"/>
</dbReference>
<evidence type="ECO:0000256" key="1">
    <source>
        <dbReference type="SAM" id="Coils"/>
    </source>
</evidence>
<evidence type="ECO:0000259" key="2">
    <source>
        <dbReference type="Pfam" id="PF20250"/>
    </source>
</evidence>
<sequence length="526" mass="59405">MEIFTNNYFNIFEEKEKVYILVNCSGFNINDFSTLLKNYPRISIKHFLNLKNALDNGCKAPVEIGILKPKIEINISSDNMKASIKLNITNDEFQENKQIIMNEILSELESHNIVYGILYKVLNNELKVQEDILIAQGTAPINGKDAIIKYVQLPDRKPTIRDDGSANYYEMNLIYEVKKGDYLGEKIPATQGIPGKTIQNTLLPPKPGRDKLLHFDRKTVGEFKEGEKITLRALIDGAVSYDNGKISILNHLIIHGDVGYETGNIDFNGYVTIKGTVCDDFTVIADKDISIEGDLGIGAINKIISKNGDIYIKGGISGKGKAIIQAGKSVFVKYSNSCTINAEESINIGFYSIDSILSSKTIIVDPEKGRIIGGEINAYAKVVTNTIGNITERKTVVNVKGFDRKKIKKELDELLIQYKKCLIEIEKNKREMKIYENTVDDFNALKNIKEYIYYYNIHEKLMSQLSKLEQRRKTLLDYLESKGEGEVSILKSAYPQTFLEIKKLQKIIKKVTTGTFYAKDNKLHSE</sequence>
<feature type="coiled-coil region" evidence="1">
    <location>
        <begin position="404"/>
        <end position="445"/>
    </location>
</feature>
<dbReference type="InterPro" id="IPR046865">
    <property type="entry name" value="FapA_b_solenoid"/>
</dbReference>
<dbReference type="InterPro" id="IPR046866">
    <property type="entry name" value="FapA_N"/>
</dbReference>